<feature type="compositionally biased region" description="Low complexity" evidence="1">
    <location>
        <begin position="1"/>
        <end position="17"/>
    </location>
</feature>
<evidence type="ECO:0000256" key="1">
    <source>
        <dbReference type="SAM" id="MobiDB-lite"/>
    </source>
</evidence>
<feature type="compositionally biased region" description="Basic and acidic residues" evidence="1">
    <location>
        <begin position="556"/>
        <end position="569"/>
    </location>
</feature>
<dbReference type="Proteomes" id="UP000695264">
    <property type="component" value="Unassembled WGS sequence"/>
</dbReference>
<dbReference type="InterPro" id="IPR014867">
    <property type="entry name" value="Spore_coat_CotH_CotH2/3/7"/>
</dbReference>
<dbReference type="InterPro" id="IPR059177">
    <property type="entry name" value="GH29D-like_dom"/>
</dbReference>
<evidence type="ECO:0000313" key="3">
    <source>
        <dbReference type="EMBL" id="NJQ03474.1"/>
    </source>
</evidence>
<reference evidence="3 4" key="1">
    <citation type="submission" date="2020-03" db="EMBL/GenBank/DDBJ databases">
        <title>WGS of actinomycetes isolated from Thailand.</title>
        <authorList>
            <person name="Thawai C."/>
        </authorList>
    </citation>
    <scope>NUCLEOTIDE SEQUENCE [LARGE SCALE GENOMIC DNA]</scope>
    <source>
        <strain evidence="3 4">PLAI 1-29</strain>
    </source>
</reference>
<sequence>MSTGEAATTSTGEAATSPDEARPADIRAGERSAADLTGDITFSVPSGTFRGEVSVSLGTSVAGAQIRYTTNGQLPTASSPLYGGTALRFTATTQLRAQAFVDGAASGEPGTALYVARTVDASHDLPVLVMDAYGAGKPGRDYRDAAALLMEPQGGTTSLGAAPAVATRAGFHLRGQSSASFEKAPYRLELRDNQDDDADYPMAGMPADSDWVLRGPFPDKTLVRDAFAYTLGQELGLRTPRHRFVEVYLNLDGNPLTADDYQGVYLLDENIKRSPDRVDIAKLKKTDVTEPAVTGGYIMKFDAFAAEEPKVPCPAGTQNCWSDLEVVEPDDLGPEQLTWLSQYLQKFHNSLRGANPSDPQNGYPAYLDVDSVVNMVILNEMSRQGDAYIRSTYFHKDRGGKLVAGPLWDYDLGFNAIPGSNSVRGWQFQPFFGFPQTTDWFLRLMQDPSFNQKVVTRWQELRRGVLSDARLRDRVQQLAAPLTNAAQRNFQRWPNLNTRQVGPFQTQTTQTWQQQLTLMQDWLVQRAAWIDSSGWRISATAAPDSAAQAVPLLPHLRPEKSDRPRRSAP</sequence>
<dbReference type="Pfam" id="PF13290">
    <property type="entry name" value="CHB_HEX_C_1"/>
    <property type="match status" value="1"/>
</dbReference>
<feature type="region of interest" description="Disordered" evidence="1">
    <location>
        <begin position="1"/>
        <end position="24"/>
    </location>
</feature>
<evidence type="ECO:0000313" key="4">
    <source>
        <dbReference type="Proteomes" id="UP000695264"/>
    </source>
</evidence>
<proteinExistence type="predicted"/>
<feature type="domain" description="GH29D-like beta-sandwich" evidence="2">
    <location>
        <begin position="45"/>
        <end position="108"/>
    </location>
</feature>
<keyword evidence="3" id="KW-0167">Capsid protein</keyword>
<organism evidence="3 4">
    <name type="scientific">Streptomyces zingiberis</name>
    <dbReference type="NCBI Taxonomy" id="2053010"/>
    <lineage>
        <taxon>Bacteria</taxon>
        <taxon>Bacillati</taxon>
        <taxon>Actinomycetota</taxon>
        <taxon>Actinomycetes</taxon>
        <taxon>Kitasatosporales</taxon>
        <taxon>Streptomycetaceae</taxon>
        <taxon>Streptomyces</taxon>
    </lineage>
</organism>
<feature type="region of interest" description="Disordered" evidence="1">
    <location>
        <begin position="548"/>
        <end position="569"/>
    </location>
</feature>
<dbReference type="Pfam" id="PF08757">
    <property type="entry name" value="CotH"/>
    <property type="match status" value="1"/>
</dbReference>
<name>A0ABX1C706_9ACTN</name>
<accession>A0ABX1C706</accession>
<dbReference type="EMBL" id="JAATEN010000025">
    <property type="protein sequence ID" value="NJQ03474.1"/>
    <property type="molecule type" value="Genomic_DNA"/>
</dbReference>
<keyword evidence="4" id="KW-1185">Reference proteome</keyword>
<evidence type="ECO:0000259" key="2">
    <source>
        <dbReference type="Pfam" id="PF13290"/>
    </source>
</evidence>
<comment type="caution">
    <text evidence="3">The sequence shown here is derived from an EMBL/GenBank/DDBJ whole genome shotgun (WGS) entry which is preliminary data.</text>
</comment>
<gene>
    <name evidence="3" type="ORF">HCK00_23835</name>
</gene>
<protein>
    <submittedName>
        <fullName evidence="3">Spore coat protein CotH</fullName>
    </submittedName>
</protein>
<keyword evidence="3" id="KW-0946">Virion</keyword>